<dbReference type="CDD" id="cd01347">
    <property type="entry name" value="ligand_gated_channel"/>
    <property type="match status" value="1"/>
</dbReference>
<evidence type="ECO:0000256" key="11">
    <source>
        <dbReference type="ARBA" id="ARBA00023237"/>
    </source>
</evidence>
<dbReference type="PROSITE" id="PS52016">
    <property type="entry name" value="TONB_DEPENDENT_REC_3"/>
    <property type="match status" value="1"/>
</dbReference>
<protein>
    <submittedName>
        <fullName evidence="17">TonB-dependent receptor</fullName>
    </submittedName>
</protein>
<comment type="caution">
    <text evidence="17">The sequence shown here is derived from an EMBL/GenBank/DDBJ whole genome shotgun (WGS) entry which is preliminary data.</text>
</comment>
<dbReference type="STRING" id="80878.RP29_11665"/>
<keyword evidence="10 17" id="KW-0675">Receptor</keyword>
<keyword evidence="11 12" id="KW-0998">Cell outer membrane</keyword>
<evidence type="ECO:0000313" key="17">
    <source>
        <dbReference type="EMBL" id="KJA10324.1"/>
    </source>
</evidence>
<feature type="domain" description="TonB-dependent receptor-like beta-barrel" evidence="15">
    <location>
        <begin position="237"/>
        <end position="599"/>
    </location>
</feature>
<gene>
    <name evidence="17" type="ORF">RP29_11665</name>
</gene>
<dbReference type="SUPFAM" id="SSF56935">
    <property type="entry name" value="Porins"/>
    <property type="match status" value="1"/>
</dbReference>
<evidence type="ECO:0000259" key="15">
    <source>
        <dbReference type="Pfam" id="PF00593"/>
    </source>
</evidence>
<evidence type="ECO:0000256" key="13">
    <source>
        <dbReference type="RuleBase" id="RU003357"/>
    </source>
</evidence>
<evidence type="ECO:0000259" key="16">
    <source>
        <dbReference type="Pfam" id="PF07715"/>
    </source>
</evidence>
<dbReference type="Gene3D" id="2.40.170.20">
    <property type="entry name" value="TonB-dependent receptor, beta-barrel domain"/>
    <property type="match status" value="1"/>
</dbReference>
<keyword evidence="5 12" id="KW-0812">Transmembrane</keyword>
<evidence type="ECO:0000256" key="6">
    <source>
        <dbReference type="ARBA" id="ARBA00022729"/>
    </source>
</evidence>
<evidence type="ECO:0000256" key="4">
    <source>
        <dbReference type="ARBA" id="ARBA00022452"/>
    </source>
</evidence>
<evidence type="ECO:0000256" key="5">
    <source>
        <dbReference type="ARBA" id="ARBA00022692"/>
    </source>
</evidence>
<evidence type="ECO:0000256" key="1">
    <source>
        <dbReference type="ARBA" id="ARBA00004571"/>
    </source>
</evidence>
<dbReference type="GO" id="GO:0009279">
    <property type="term" value="C:cell outer membrane"/>
    <property type="evidence" value="ECO:0007669"/>
    <property type="project" value="UniProtKB-SubCell"/>
</dbReference>
<keyword evidence="9 12" id="KW-0472">Membrane</keyword>
<dbReference type="InterPro" id="IPR012910">
    <property type="entry name" value="Plug_dom"/>
</dbReference>
<dbReference type="Proteomes" id="UP000032566">
    <property type="component" value="Unassembled WGS sequence"/>
</dbReference>
<dbReference type="PANTHER" id="PTHR30069">
    <property type="entry name" value="TONB-DEPENDENT OUTER MEMBRANE RECEPTOR"/>
    <property type="match status" value="1"/>
</dbReference>
<evidence type="ECO:0000313" key="18">
    <source>
        <dbReference type="Proteomes" id="UP000032566"/>
    </source>
</evidence>
<reference evidence="17 18" key="1">
    <citation type="submission" date="2014-12" db="EMBL/GenBank/DDBJ databases">
        <title>Isolation of bacteria from lake water.</title>
        <authorList>
            <person name="Sheng K.-Y."/>
            <person name="Chin P.-S."/>
            <person name="Chan K.-G."/>
            <person name="Tan G.S."/>
        </authorList>
    </citation>
    <scope>NUCLEOTIDE SEQUENCE [LARGE SCALE GENOMIC DNA]</scope>
    <source>
        <strain evidence="17 18">KY4</strain>
    </source>
</reference>
<proteinExistence type="inferred from homology"/>
<feature type="chain" id="PRO_5002320474" evidence="14">
    <location>
        <begin position="36"/>
        <end position="626"/>
    </location>
</feature>
<evidence type="ECO:0000256" key="10">
    <source>
        <dbReference type="ARBA" id="ARBA00023170"/>
    </source>
</evidence>
<evidence type="ECO:0000256" key="9">
    <source>
        <dbReference type="ARBA" id="ARBA00023136"/>
    </source>
</evidence>
<dbReference type="GO" id="GO:0006811">
    <property type="term" value="P:monoatomic ion transport"/>
    <property type="evidence" value="ECO:0007669"/>
    <property type="project" value="UniProtKB-KW"/>
</dbReference>
<evidence type="ECO:0000256" key="8">
    <source>
        <dbReference type="ARBA" id="ARBA00023077"/>
    </source>
</evidence>
<keyword evidence="3 12" id="KW-0813">Transport</keyword>
<keyword evidence="7" id="KW-0406">Ion transport</keyword>
<keyword evidence="8 13" id="KW-0798">TonB box</keyword>
<dbReference type="OrthoDB" id="183532at2"/>
<dbReference type="InterPro" id="IPR036942">
    <property type="entry name" value="Beta-barrel_TonB_sf"/>
</dbReference>
<evidence type="ECO:0000256" key="2">
    <source>
        <dbReference type="ARBA" id="ARBA00009810"/>
    </source>
</evidence>
<evidence type="ECO:0000256" key="12">
    <source>
        <dbReference type="PROSITE-ProRule" id="PRU01360"/>
    </source>
</evidence>
<keyword evidence="4 12" id="KW-1134">Transmembrane beta strand</keyword>
<dbReference type="EMBL" id="JXYQ01000036">
    <property type="protein sequence ID" value="KJA10324.1"/>
    <property type="molecule type" value="Genomic_DNA"/>
</dbReference>
<dbReference type="RefSeq" id="WP_044398616.1">
    <property type="nucleotide sequence ID" value="NZ_JXYQ01000036.1"/>
</dbReference>
<evidence type="ECO:0000256" key="7">
    <source>
        <dbReference type="ARBA" id="ARBA00023065"/>
    </source>
</evidence>
<sequence>MKYFTPRARTQALSFLRPRPLALAAAGLCVITAQAQVSTADSTLLAQNLRAPSLSETVVAATRMQQPLSDLVADVSIVDRESIERSGATGLGDLLARLPGVEMSRNGGPGSSTSLFLRGAETRFTAVYIDGVRMDSQSTGGAAWESIPLGLIDRIEVLRGPAGAVYGSDALGGVIQIFTKRGEKGFAPFVSVGVGNRGTTKLEAGVSGASGTVDYALGLLRDDSDGFNARPIAGQNPDRDGYRNTAGNARLGVQLNATHRLEGTLMVGDTNSGYDNGLGKDDRNLHTMHALGLNWQAQWSSAYKTKFSVTDSRDEYETRPSVYLSDTRLRGYLFQNEWRQDAHQLTAALERREDHLENNPIDRSRSQNGVALGYGYNAGGHTVQVNLRHDEDSEFGGKNTGSVAYGYAITPQWRATASVGTAFRAPTLYQRFSQYGVASLSPETARNAELGLRYAQGSSSFSVVAFRNRVRDLISFAGAGPCASTFGCYANTARAEYKGVTFAASHRVGPVQLHGSLDVQRPRDLDTGKQLARRAKHHGTFGADAQWAGWTLGAEVQASGRRFDTVANTNVLGGYTLVNLYASTRIARDYTLLARVDNLTDKDYQLARNYATAGRTLFVGLKWAPQ</sequence>
<comment type="similarity">
    <text evidence="2 12 13">Belongs to the TonB-dependent receptor family.</text>
</comment>
<evidence type="ECO:0000256" key="3">
    <source>
        <dbReference type="ARBA" id="ARBA00022448"/>
    </source>
</evidence>
<organism evidence="17 18">
    <name type="scientific">Acidovorax temperans</name>
    <dbReference type="NCBI Taxonomy" id="80878"/>
    <lineage>
        <taxon>Bacteria</taxon>
        <taxon>Pseudomonadati</taxon>
        <taxon>Pseudomonadota</taxon>
        <taxon>Betaproteobacteria</taxon>
        <taxon>Burkholderiales</taxon>
        <taxon>Comamonadaceae</taxon>
        <taxon>Acidovorax</taxon>
    </lineage>
</organism>
<dbReference type="Pfam" id="PF07715">
    <property type="entry name" value="Plug"/>
    <property type="match status" value="1"/>
</dbReference>
<accession>A0A0D7K8K4</accession>
<keyword evidence="18" id="KW-1185">Reference proteome</keyword>
<dbReference type="InterPro" id="IPR000531">
    <property type="entry name" value="Beta-barrel_TonB"/>
</dbReference>
<dbReference type="PATRIC" id="fig|80878.5.peg.2012"/>
<feature type="domain" description="TonB-dependent receptor plug" evidence="16">
    <location>
        <begin position="68"/>
        <end position="174"/>
    </location>
</feature>
<feature type="signal peptide" evidence="14">
    <location>
        <begin position="1"/>
        <end position="35"/>
    </location>
</feature>
<name>A0A0D7K8K4_9BURK</name>
<dbReference type="AlphaFoldDB" id="A0A0D7K8K4"/>
<dbReference type="PANTHER" id="PTHR30069:SF53">
    <property type="entry name" value="COLICIN I RECEPTOR-RELATED"/>
    <property type="match status" value="1"/>
</dbReference>
<evidence type="ECO:0000256" key="14">
    <source>
        <dbReference type="SAM" id="SignalP"/>
    </source>
</evidence>
<dbReference type="GO" id="GO:0015889">
    <property type="term" value="P:cobalamin transport"/>
    <property type="evidence" value="ECO:0007669"/>
    <property type="project" value="TreeGrafter"/>
</dbReference>
<comment type="subcellular location">
    <subcellularLocation>
        <location evidence="1 12">Cell outer membrane</location>
        <topology evidence="1 12">Multi-pass membrane protein</topology>
    </subcellularLocation>
</comment>
<dbReference type="Pfam" id="PF00593">
    <property type="entry name" value="TonB_dep_Rec_b-barrel"/>
    <property type="match status" value="1"/>
</dbReference>
<keyword evidence="6 14" id="KW-0732">Signal</keyword>
<dbReference type="InterPro" id="IPR039426">
    <property type="entry name" value="TonB-dep_rcpt-like"/>
</dbReference>
<dbReference type="InterPro" id="IPR037066">
    <property type="entry name" value="Plug_dom_sf"/>
</dbReference>
<dbReference type="Gene3D" id="2.170.130.10">
    <property type="entry name" value="TonB-dependent receptor, plug domain"/>
    <property type="match status" value="1"/>
</dbReference>